<evidence type="ECO:0000313" key="1">
    <source>
        <dbReference type="EMBL" id="KAJ9128282.1"/>
    </source>
</evidence>
<dbReference type="Proteomes" id="UP001234202">
    <property type="component" value="Unassembled WGS sequence"/>
</dbReference>
<sequence length="474" mass="53570">MMLWPKFRALALVAQALVASQLWTIVDAKSAVGDRVLVVIEPALNQASYSHFWQSLEARGFKLTFKGPKEEQAPLTEYDENKFDHLIMMAPTTTSFSSTLKPQRLVADMTAHHINTLFVLSPSISEAQRDLAREFDIEFQERDTALIDDFHYSPASSKHDQVLLNISSGLDSETPTTIVPSTLRTSSNPILYNGIVHTLGQNPYLIPVLHAGETAFSDDLTELDEDELLDRKKKTVISGEQAYLASAMQSRGNARIGWIGSEAMLRDDSWAAKVEDQDGRSYTTVNGHFAEAFTAWIFQEKGVLKVIHTEHHRVNETESREMYRIKDDVTYSATISEYTTENGQSSWRPFSAVDIQLDFTMLDPHVRTSLHERAVTADGQATEYDVTFKCPDRHGVFKFVLDYWRPGYTFIHEQSVVSVVPFRHDEYPRFIQGAWPFYTGAFLTSAVFLSFCGLWLYSVEGGNKVVAVKVQKTQ</sequence>
<gene>
    <name evidence="1" type="ORF">QFC24_000575</name>
</gene>
<comment type="caution">
    <text evidence="1">The sequence shown here is derived from an EMBL/GenBank/DDBJ whole genome shotgun (WGS) entry which is preliminary data.</text>
</comment>
<evidence type="ECO:0000313" key="2">
    <source>
        <dbReference type="Proteomes" id="UP001234202"/>
    </source>
</evidence>
<proteinExistence type="predicted"/>
<reference evidence="1" key="1">
    <citation type="submission" date="2023-04" db="EMBL/GenBank/DDBJ databases">
        <title>Draft Genome sequencing of Naganishia species isolated from polar environments using Oxford Nanopore Technology.</title>
        <authorList>
            <person name="Leo P."/>
            <person name="Venkateswaran K."/>
        </authorList>
    </citation>
    <scope>NUCLEOTIDE SEQUENCE</scope>
    <source>
        <strain evidence="1">DBVPG 5303</strain>
    </source>
</reference>
<keyword evidence="2" id="KW-1185">Reference proteome</keyword>
<organism evidence="1 2">
    <name type="scientific">Naganishia onofrii</name>
    <dbReference type="NCBI Taxonomy" id="1851511"/>
    <lineage>
        <taxon>Eukaryota</taxon>
        <taxon>Fungi</taxon>
        <taxon>Dikarya</taxon>
        <taxon>Basidiomycota</taxon>
        <taxon>Agaricomycotina</taxon>
        <taxon>Tremellomycetes</taxon>
        <taxon>Filobasidiales</taxon>
        <taxon>Filobasidiaceae</taxon>
        <taxon>Naganishia</taxon>
    </lineage>
</organism>
<accession>A0ACC2XYD2</accession>
<dbReference type="EMBL" id="JASBWV010000001">
    <property type="protein sequence ID" value="KAJ9128282.1"/>
    <property type="molecule type" value="Genomic_DNA"/>
</dbReference>
<protein>
    <submittedName>
        <fullName evidence="1">Uncharacterized protein</fullName>
    </submittedName>
</protein>
<name>A0ACC2XYD2_9TREE</name>